<sequence length="161" mass="18317">MSIPKRYLDNLAVELVVEILRGIDIHSIFSIAQGASWYWQDLRIHPDLKKIVLRGLMHPRPAPPRVDVLLADIPSLPDPPQAGLNAASPPNLFESLQDIQHSIHASLFVFVSILKTERMETENLYHSPWQKKRFRAQLTPISVQKLLVAIHWGLSRKLILG</sequence>
<name>A0A166EG23_9AGAM</name>
<dbReference type="AlphaFoldDB" id="A0A166EG23"/>
<protein>
    <recommendedName>
        <fullName evidence="3">F-box domain-containing protein</fullName>
    </recommendedName>
</protein>
<gene>
    <name evidence="1" type="ORF">SISSUDRAFT_1032561</name>
</gene>
<evidence type="ECO:0008006" key="3">
    <source>
        <dbReference type="Google" id="ProtNLM"/>
    </source>
</evidence>
<dbReference type="EMBL" id="KV428044">
    <property type="protein sequence ID" value="KZT39553.1"/>
    <property type="molecule type" value="Genomic_DNA"/>
</dbReference>
<dbReference type="Proteomes" id="UP000076798">
    <property type="component" value="Unassembled WGS sequence"/>
</dbReference>
<proteinExistence type="predicted"/>
<reference evidence="1 2" key="1">
    <citation type="journal article" date="2016" name="Mol. Biol. Evol.">
        <title>Comparative Genomics of Early-Diverging Mushroom-Forming Fungi Provides Insights into the Origins of Lignocellulose Decay Capabilities.</title>
        <authorList>
            <person name="Nagy L.G."/>
            <person name="Riley R."/>
            <person name="Tritt A."/>
            <person name="Adam C."/>
            <person name="Daum C."/>
            <person name="Floudas D."/>
            <person name="Sun H."/>
            <person name="Yadav J.S."/>
            <person name="Pangilinan J."/>
            <person name="Larsson K.H."/>
            <person name="Matsuura K."/>
            <person name="Barry K."/>
            <person name="Labutti K."/>
            <person name="Kuo R."/>
            <person name="Ohm R.A."/>
            <person name="Bhattacharya S.S."/>
            <person name="Shirouzu T."/>
            <person name="Yoshinaga Y."/>
            <person name="Martin F.M."/>
            <person name="Grigoriev I.V."/>
            <person name="Hibbett D.S."/>
        </authorList>
    </citation>
    <scope>NUCLEOTIDE SEQUENCE [LARGE SCALE GENOMIC DNA]</scope>
    <source>
        <strain evidence="1 2">HHB10207 ss-3</strain>
    </source>
</reference>
<accession>A0A166EG23</accession>
<evidence type="ECO:0000313" key="1">
    <source>
        <dbReference type="EMBL" id="KZT39553.1"/>
    </source>
</evidence>
<evidence type="ECO:0000313" key="2">
    <source>
        <dbReference type="Proteomes" id="UP000076798"/>
    </source>
</evidence>
<organism evidence="1 2">
    <name type="scientific">Sistotremastrum suecicum HHB10207 ss-3</name>
    <dbReference type="NCBI Taxonomy" id="1314776"/>
    <lineage>
        <taxon>Eukaryota</taxon>
        <taxon>Fungi</taxon>
        <taxon>Dikarya</taxon>
        <taxon>Basidiomycota</taxon>
        <taxon>Agaricomycotina</taxon>
        <taxon>Agaricomycetes</taxon>
        <taxon>Sistotremastrales</taxon>
        <taxon>Sistotremastraceae</taxon>
        <taxon>Sistotremastrum</taxon>
    </lineage>
</organism>
<keyword evidence="2" id="KW-1185">Reference proteome</keyword>